<evidence type="ECO:0000256" key="1">
    <source>
        <dbReference type="SAM" id="SignalP"/>
    </source>
</evidence>
<sequence>MLASSFLWALGPSALVYAHGIRVERSENRLIKGPASPDGASSSSINSVWQAKLQDDGLVKLDFHRLIPRQGSSSADTDTSADATSTAAKDTSYHAQNNCIDDRCINYRRKLCVINNKYLNVDLKHSIIDKHDLNIHGTRCLMLQHNCKEQYHLRNDWNDHIDMLCGEYYLEHVFTGSYMHDTVKQRSYDLHGTSE</sequence>
<keyword evidence="1" id="KW-0732">Signal</keyword>
<protein>
    <submittedName>
        <fullName evidence="2">Uncharacterized protein</fullName>
    </submittedName>
</protein>
<evidence type="ECO:0000313" key="2">
    <source>
        <dbReference type="EMBL" id="KAF5563160.1"/>
    </source>
</evidence>
<comment type="caution">
    <text evidence="2">The sequence shown here is derived from an EMBL/GenBank/DDBJ whole genome shotgun (WGS) entry which is preliminary data.</text>
</comment>
<proteinExistence type="predicted"/>
<keyword evidence="3" id="KW-1185">Reference proteome</keyword>
<accession>A0A8H5JWK2</accession>
<reference evidence="2 3" key="1">
    <citation type="submission" date="2020-05" db="EMBL/GenBank/DDBJ databases">
        <title>Identification and distribution of gene clusters putatively required for synthesis of sphingolipid metabolism inhibitors in phylogenetically diverse species of the filamentous fungus Fusarium.</title>
        <authorList>
            <person name="Kim H.-S."/>
            <person name="Busman M."/>
            <person name="Brown D.W."/>
            <person name="Divon H."/>
            <person name="Uhlig S."/>
            <person name="Proctor R.H."/>
        </authorList>
    </citation>
    <scope>NUCLEOTIDE SEQUENCE [LARGE SCALE GENOMIC DNA]</scope>
    <source>
        <strain evidence="2 3">NRRL 25196</strain>
    </source>
</reference>
<feature type="chain" id="PRO_5034946429" evidence="1">
    <location>
        <begin position="19"/>
        <end position="195"/>
    </location>
</feature>
<dbReference type="AlphaFoldDB" id="A0A8H5JWK2"/>
<organism evidence="2 3">
    <name type="scientific">Fusarium napiforme</name>
    <dbReference type="NCBI Taxonomy" id="42672"/>
    <lineage>
        <taxon>Eukaryota</taxon>
        <taxon>Fungi</taxon>
        <taxon>Dikarya</taxon>
        <taxon>Ascomycota</taxon>
        <taxon>Pezizomycotina</taxon>
        <taxon>Sordariomycetes</taxon>
        <taxon>Hypocreomycetidae</taxon>
        <taxon>Hypocreales</taxon>
        <taxon>Nectriaceae</taxon>
        <taxon>Fusarium</taxon>
        <taxon>Fusarium fujikuroi species complex</taxon>
    </lineage>
</organism>
<dbReference type="Proteomes" id="UP000574317">
    <property type="component" value="Unassembled WGS sequence"/>
</dbReference>
<name>A0A8H5JWK2_9HYPO</name>
<dbReference type="EMBL" id="JAAOAO010000094">
    <property type="protein sequence ID" value="KAF5563160.1"/>
    <property type="molecule type" value="Genomic_DNA"/>
</dbReference>
<gene>
    <name evidence="2" type="ORF">FNAPI_2788</name>
</gene>
<feature type="signal peptide" evidence="1">
    <location>
        <begin position="1"/>
        <end position="18"/>
    </location>
</feature>
<evidence type="ECO:0000313" key="3">
    <source>
        <dbReference type="Proteomes" id="UP000574317"/>
    </source>
</evidence>